<dbReference type="Proteomes" id="UP000759131">
    <property type="component" value="Unassembled WGS sequence"/>
</dbReference>
<dbReference type="AlphaFoldDB" id="A0A7R9KX24"/>
<keyword evidence="3" id="KW-1185">Reference proteome</keyword>
<organism evidence="2">
    <name type="scientific">Medioppia subpectinata</name>
    <dbReference type="NCBI Taxonomy" id="1979941"/>
    <lineage>
        <taxon>Eukaryota</taxon>
        <taxon>Metazoa</taxon>
        <taxon>Ecdysozoa</taxon>
        <taxon>Arthropoda</taxon>
        <taxon>Chelicerata</taxon>
        <taxon>Arachnida</taxon>
        <taxon>Acari</taxon>
        <taxon>Acariformes</taxon>
        <taxon>Sarcoptiformes</taxon>
        <taxon>Oribatida</taxon>
        <taxon>Brachypylina</taxon>
        <taxon>Oppioidea</taxon>
        <taxon>Oppiidae</taxon>
        <taxon>Medioppia</taxon>
    </lineage>
</organism>
<dbReference type="EMBL" id="OC862950">
    <property type="protein sequence ID" value="CAD7630654.1"/>
    <property type="molecule type" value="Genomic_DNA"/>
</dbReference>
<feature type="chain" id="PRO_5036211063" evidence="1">
    <location>
        <begin position="20"/>
        <end position="106"/>
    </location>
</feature>
<protein>
    <submittedName>
        <fullName evidence="2">Uncharacterized protein</fullName>
    </submittedName>
</protein>
<proteinExistence type="predicted"/>
<reference evidence="2" key="1">
    <citation type="submission" date="2020-11" db="EMBL/GenBank/DDBJ databases">
        <authorList>
            <person name="Tran Van P."/>
        </authorList>
    </citation>
    <scope>NUCLEOTIDE SEQUENCE</scope>
</reference>
<accession>A0A7R9KX24</accession>
<sequence length="106" mass="12141">MSKITILLCLITISSLVHTIDLDTKYIACLDRIPNDVAEACLYSKLGPSKVGDDKDRHRICCSIWSVIDCGRQYEQTYCAPKEIDEFERQAENYIATDYEVVCYVH</sequence>
<feature type="non-terminal residue" evidence="2">
    <location>
        <position position="1"/>
    </location>
</feature>
<dbReference type="EMBL" id="CAJPIZ010008375">
    <property type="protein sequence ID" value="CAG2111084.1"/>
    <property type="molecule type" value="Genomic_DNA"/>
</dbReference>
<keyword evidence="1" id="KW-0732">Signal</keyword>
<evidence type="ECO:0000313" key="3">
    <source>
        <dbReference type="Proteomes" id="UP000759131"/>
    </source>
</evidence>
<feature type="signal peptide" evidence="1">
    <location>
        <begin position="1"/>
        <end position="19"/>
    </location>
</feature>
<name>A0A7R9KX24_9ACAR</name>
<evidence type="ECO:0000313" key="2">
    <source>
        <dbReference type="EMBL" id="CAD7630654.1"/>
    </source>
</evidence>
<evidence type="ECO:0000256" key="1">
    <source>
        <dbReference type="SAM" id="SignalP"/>
    </source>
</evidence>
<gene>
    <name evidence="2" type="ORF">OSB1V03_LOCUS11066</name>
</gene>
<dbReference type="OrthoDB" id="10507469at2759"/>